<dbReference type="GO" id="GO:0044781">
    <property type="term" value="P:bacterial-type flagellum organization"/>
    <property type="evidence" value="ECO:0007669"/>
    <property type="project" value="UniProtKB-KW"/>
</dbReference>
<dbReference type="InterPro" id="IPR035890">
    <property type="entry name" value="Anti-sigma-28_factor_FlgM_sf"/>
</dbReference>
<evidence type="ECO:0000313" key="11">
    <source>
        <dbReference type="EMBL" id="AJD49378.1"/>
    </source>
</evidence>
<feature type="domain" description="Anti-sigma-28 factor FlgM C-terminal" evidence="10">
    <location>
        <begin position="39"/>
        <end position="80"/>
    </location>
</feature>
<dbReference type="HOGENOM" id="CLU_149304_1_2_6"/>
<evidence type="ECO:0000256" key="6">
    <source>
        <dbReference type="ARBA" id="ARBA00023163"/>
    </source>
</evidence>
<dbReference type="AlphaFoldDB" id="A0A0B4XSH9"/>
<organism evidence="11 12">
    <name type="scientific">Isoalcanivorax pacificus W11-5</name>
    <dbReference type="NCBI Taxonomy" id="391936"/>
    <lineage>
        <taxon>Bacteria</taxon>
        <taxon>Pseudomonadati</taxon>
        <taxon>Pseudomonadota</taxon>
        <taxon>Gammaproteobacteria</taxon>
        <taxon>Oceanospirillales</taxon>
        <taxon>Alcanivoracaceae</taxon>
        <taxon>Isoalcanivorax</taxon>
    </lineage>
</organism>
<evidence type="ECO:0000256" key="5">
    <source>
        <dbReference type="ARBA" id="ARBA00023015"/>
    </source>
</evidence>
<keyword evidence="12" id="KW-1185">Reference proteome</keyword>
<proteinExistence type="inferred from homology"/>
<feature type="compositionally biased region" description="Low complexity" evidence="9">
    <location>
        <begin position="24"/>
        <end position="37"/>
    </location>
</feature>
<evidence type="ECO:0000256" key="2">
    <source>
        <dbReference type="ARBA" id="ARBA00017823"/>
    </source>
</evidence>
<dbReference type="EMBL" id="CP004387">
    <property type="protein sequence ID" value="AJD49378.1"/>
    <property type="molecule type" value="Genomic_DNA"/>
</dbReference>
<comment type="function">
    <text evidence="7">Responsible for the coupling of flagellin expression to flagellar assembly by preventing expression of the flagellin genes when a component of the middle class of proteins is defective. It negatively regulates flagellar genes by inhibiting the activity of FliA by directly binding to FliA.</text>
</comment>
<feature type="region of interest" description="Disordered" evidence="9">
    <location>
        <begin position="1"/>
        <end position="53"/>
    </location>
</feature>
<sequence>MKIDKLTPLTSPGSLAPGKQTDRSAGAGDASAGSSAAVTHLRHQGSSDQDINTARVEEIRQAISEGRLEIRTDQIADALIASVRDLLGRS</sequence>
<dbReference type="InterPro" id="IPR031316">
    <property type="entry name" value="FlgM_C"/>
</dbReference>
<accession>A0A0B4XSH9</accession>
<keyword evidence="3" id="KW-0678">Repressor</keyword>
<dbReference type="SUPFAM" id="SSF101498">
    <property type="entry name" value="Anti-sigma factor FlgM"/>
    <property type="match status" value="1"/>
</dbReference>
<evidence type="ECO:0000256" key="3">
    <source>
        <dbReference type="ARBA" id="ARBA00022491"/>
    </source>
</evidence>
<dbReference type="KEGG" id="apac:S7S_14830"/>
<evidence type="ECO:0000256" key="4">
    <source>
        <dbReference type="ARBA" id="ARBA00022795"/>
    </source>
</evidence>
<dbReference type="STRING" id="391936.S7S_14830"/>
<evidence type="ECO:0000256" key="7">
    <source>
        <dbReference type="ARBA" id="ARBA00024739"/>
    </source>
</evidence>
<evidence type="ECO:0000256" key="1">
    <source>
        <dbReference type="ARBA" id="ARBA00005322"/>
    </source>
</evidence>
<evidence type="ECO:0000313" key="12">
    <source>
        <dbReference type="Proteomes" id="UP000006764"/>
    </source>
</evidence>
<evidence type="ECO:0000259" key="10">
    <source>
        <dbReference type="Pfam" id="PF04316"/>
    </source>
</evidence>
<keyword evidence="6" id="KW-0804">Transcription</keyword>
<evidence type="ECO:0000256" key="9">
    <source>
        <dbReference type="SAM" id="MobiDB-lite"/>
    </source>
</evidence>
<reference evidence="11 12" key="1">
    <citation type="journal article" date="2012" name="J. Bacteriol.">
        <title>Genome sequence of an alkane-degrading bacterium, Alcanivorax pacificus type strain W11-5, isolated from deep sea sediment.</title>
        <authorList>
            <person name="Lai Q."/>
            <person name="Shao Z."/>
        </authorList>
    </citation>
    <scope>NUCLEOTIDE SEQUENCE [LARGE SCALE GENOMIC DNA]</scope>
    <source>
        <strain evidence="11 12">W11-5</strain>
    </source>
</reference>
<comment type="similarity">
    <text evidence="1">Belongs to the FlgM family.</text>
</comment>
<gene>
    <name evidence="11" type="ORF">S7S_14830</name>
</gene>
<dbReference type="Proteomes" id="UP000006764">
    <property type="component" value="Chromosome"/>
</dbReference>
<protein>
    <recommendedName>
        <fullName evidence="2">Negative regulator of flagellin synthesis</fullName>
    </recommendedName>
    <alternativeName>
        <fullName evidence="8">Anti-sigma-28 factor</fullName>
    </alternativeName>
</protein>
<dbReference type="OrthoDB" id="5298032at2"/>
<evidence type="ECO:0000256" key="8">
    <source>
        <dbReference type="ARBA" id="ARBA00030117"/>
    </source>
</evidence>
<dbReference type="NCBIfam" id="TIGR03824">
    <property type="entry name" value="FlgM_jcvi"/>
    <property type="match status" value="1"/>
</dbReference>
<dbReference type="GO" id="GO:0045892">
    <property type="term" value="P:negative regulation of DNA-templated transcription"/>
    <property type="evidence" value="ECO:0007669"/>
    <property type="project" value="InterPro"/>
</dbReference>
<dbReference type="Pfam" id="PF04316">
    <property type="entry name" value="FlgM"/>
    <property type="match status" value="1"/>
</dbReference>
<dbReference type="InterPro" id="IPR007412">
    <property type="entry name" value="FlgM"/>
</dbReference>
<dbReference type="RefSeq" id="WP_008733706.1">
    <property type="nucleotide sequence ID" value="NZ_CP004387.1"/>
</dbReference>
<name>A0A0B4XSH9_9GAMM</name>
<keyword evidence="4" id="KW-1005">Bacterial flagellum biogenesis</keyword>
<keyword evidence="5" id="KW-0805">Transcription regulation</keyword>